<dbReference type="GO" id="GO:0042910">
    <property type="term" value="F:xenobiotic transmembrane transporter activity"/>
    <property type="evidence" value="ECO:0007669"/>
    <property type="project" value="TreeGrafter"/>
</dbReference>
<dbReference type="Proteomes" id="UP000051276">
    <property type="component" value="Unassembled WGS sequence"/>
</dbReference>
<comment type="caution">
    <text evidence="2">The sequence shown here is derived from an EMBL/GenBank/DDBJ whole genome shotgun (WGS) entry which is preliminary data.</text>
</comment>
<keyword evidence="1" id="KW-0812">Transmembrane</keyword>
<evidence type="ECO:0000313" key="3">
    <source>
        <dbReference type="Proteomes" id="UP000051276"/>
    </source>
</evidence>
<proteinExistence type="predicted"/>
<dbReference type="Pfam" id="PF00873">
    <property type="entry name" value="ACR_tran"/>
    <property type="match status" value="1"/>
</dbReference>
<feature type="transmembrane region" description="Helical" evidence="1">
    <location>
        <begin position="37"/>
        <end position="55"/>
    </location>
</feature>
<feature type="non-terminal residue" evidence="2">
    <location>
        <position position="116"/>
    </location>
</feature>
<keyword evidence="1" id="KW-1133">Transmembrane helix</keyword>
<dbReference type="PATRIC" id="fig|54398.4.peg.1064"/>
<sequence length="116" mass="12849">MSQNDDHNDQLHSMDPDYEAHLGIAGRTARFFIESPLSPLFFIAMMMMGLMGLMLTPRQEDPQISVPMVDIFVQYPGAAAEQVSSLAIEPLERIMSEIPRVKHVYSAAQRGGGVVT</sequence>
<keyword evidence="1" id="KW-0472">Membrane</keyword>
<dbReference type="PANTHER" id="PTHR32063:SF16">
    <property type="entry name" value="CATION EFFLUX SYSTEM (ACRB_ACRD_ACRF FAMILY)"/>
    <property type="match status" value="1"/>
</dbReference>
<dbReference type="Gene3D" id="3.30.70.1430">
    <property type="entry name" value="Multidrug efflux transporter AcrB pore domain"/>
    <property type="match status" value="1"/>
</dbReference>
<dbReference type="Gene3D" id="1.20.1640.10">
    <property type="entry name" value="Multidrug efflux transporter AcrB transmembrane domain"/>
    <property type="match status" value="1"/>
</dbReference>
<protein>
    <submittedName>
        <fullName evidence="2">AcrB/AcrD/AcrF family protein</fullName>
    </submittedName>
</protein>
<dbReference type="EMBL" id="LMXI01000113">
    <property type="protein sequence ID" value="KRT59625.1"/>
    <property type="molecule type" value="Genomic_DNA"/>
</dbReference>
<name>A0A0T5Z9V2_9GAMM</name>
<gene>
    <name evidence="2" type="ORF">Ga0076813_15814</name>
</gene>
<dbReference type="SUPFAM" id="SSF82693">
    <property type="entry name" value="Multidrug efflux transporter AcrB pore domain, PN1, PN2, PC1 and PC2 subdomains"/>
    <property type="match status" value="1"/>
</dbReference>
<dbReference type="RefSeq" id="WP_057955662.1">
    <property type="nucleotide sequence ID" value="NZ_KQ556887.1"/>
</dbReference>
<dbReference type="PANTHER" id="PTHR32063">
    <property type="match status" value="1"/>
</dbReference>
<accession>A0A0T5Z9V2</accession>
<dbReference type="AlphaFoldDB" id="A0A0T5Z9V2"/>
<dbReference type="GO" id="GO:0005886">
    <property type="term" value="C:plasma membrane"/>
    <property type="evidence" value="ECO:0007669"/>
    <property type="project" value="TreeGrafter"/>
</dbReference>
<evidence type="ECO:0000256" key="1">
    <source>
        <dbReference type="SAM" id="Phobius"/>
    </source>
</evidence>
<dbReference type="InterPro" id="IPR001036">
    <property type="entry name" value="Acrflvin-R"/>
</dbReference>
<organism evidence="2 3">
    <name type="scientific">endosymbiont of Ridgeia piscesae</name>
    <dbReference type="NCBI Taxonomy" id="54398"/>
    <lineage>
        <taxon>Bacteria</taxon>
        <taxon>Pseudomonadati</taxon>
        <taxon>Pseudomonadota</taxon>
        <taxon>Gammaproteobacteria</taxon>
        <taxon>sulfur-oxidizing symbionts</taxon>
    </lineage>
</organism>
<reference evidence="2 3" key="1">
    <citation type="submission" date="2015-11" db="EMBL/GenBank/DDBJ databases">
        <title>The genome of Candidatus Endoriftia persephone in Ridgeia piscesae and population structure of the North Eastern Pacific vestimentiferan symbionts.</title>
        <authorList>
            <person name="Perez M."/>
            <person name="Juniper K.S."/>
        </authorList>
    </citation>
    <scope>NUCLEOTIDE SEQUENCE [LARGE SCALE GENOMIC DNA]</scope>
    <source>
        <strain evidence="2">Ind10</strain>
    </source>
</reference>
<evidence type="ECO:0000313" key="2">
    <source>
        <dbReference type="EMBL" id="KRT59625.1"/>
    </source>
</evidence>